<sequence length="177" mass="19865">MELTVKRVTSLVFLAMLVALAPRAWPFRAMATSLLENNGATNSSCDGGMAKCLIDVIVDEDRDWEFMTGLGISRMLVAEDGHPTFRTVPESMVPCDRGFNQPYRTCTPKPHKTKIGESCDMYKRNSPDALERYDNVSSLFAMTIKLVCNLGSSGISYVWFHVNLPILFFSYHGDLHF</sequence>
<gene>
    <name evidence="2" type="ORF">CJ030_MR6G021365</name>
</gene>
<name>A0A6A1VFV4_9ROSI</name>
<protein>
    <submittedName>
        <fullName evidence="2">Uncharacterized protein</fullName>
    </submittedName>
</protein>
<organism evidence="2 3">
    <name type="scientific">Morella rubra</name>
    <name type="common">Chinese bayberry</name>
    <dbReference type="NCBI Taxonomy" id="262757"/>
    <lineage>
        <taxon>Eukaryota</taxon>
        <taxon>Viridiplantae</taxon>
        <taxon>Streptophyta</taxon>
        <taxon>Embryophyta</taxon>
        <taxon>Tracheophyta</taxon>
        <taxon>Spermatophyta</taxon>
        <taxon>Magnoliopsida</taxon>
        <taxon>eudicotyledons</taxon>
        <taxon>Gunneridae</taxon>
        <taxon>Pentapetalae</taxon>
        <taxon>rosids</taxon>
        <taxon>fabids</taxon>
        <taxon>Fagales</taxon>
        <taxon>Myricaceae</taxon>
        <taxon>Morella</taxon>
    </lineage>
</organism>
<keyword evidence="1" id="KW-0732">Signal</keyword>
<comment type="caution">
    <text evidence="2">The sequence shown here is derived from an EMBL/GenBank/DDBJ whole genome shotgun (WGS) entry which is preliminary data.</text>
</comment>
<proteinExistence type="predicted"/>
<evidence type="ECO:0000256" key="1">
    <source>
        <dbReference type="SAM" id="SignalP"/>
    </source>
</evidence>
<evidence type="ECO:0000313" key="2">
    <source>
        <dbReference type="EMBL" id="KAB1211445.1"/>
    </source>
</evidence>
<dbReference type="OrthoDB" id="10650376at2759"/>
<feature type="chain" id="PRO_5025626359" evidence="1">
    <location>
        <begin position="27"/>
        <end position="177"/>
    </location>
</feature>
<evidence type="ECO:0000313" key="3">
    <source>
        <dbReference type="Proteomes" id="UP000516437"/>
    </source>
</evidence>
<keyword evidence="3" id="KW-1185">Reference proteome</keyword>
<feature type="signal peptide" evidence="1">
    <location>
        <begin position="1"/>
        <end position="26"/>
    </location>
</feature>
<dbReference type="AlphaFoldDB" id="A0A6A1VFV4"/>
<reference evidence="2 3" key="1">
    <citation type="journal article" date="2019" name="Plant Biotechnol. J.">
        <title>The red bayberry genome and genetic basis of sex determination.</title>
        <authorList>
            <person name="Jia H.M."/>
            <person name="Jia H.J."/>
            <person name="Cai Q.L."/>
            <person name="Wang Y."/>
            <person name="Zhao H.B."/>
            <person name="Yang W.F."/>
            <person name="Wang G.Y."/>
            <person name="Li Y.H."/>
            <person name="Zhan D.L."/>
            <person name="Shen Y.T."/>
            <person name="Niu Q.F."/>
            <person name="Chang L."/>
            <person name="Qiu J."/>
            <person name="Zhao L."/>
            <person name="Xie H.B."/>
            <person name="Fu W.Y."/>
            <person name="Jin J."/>
            <person name="Li X.W."/>
            <person name="Jiao Y."/>
            <person name="Zhou C.C."/>
            <person name="Tu T."/>
            <person name="Chai C.Y."/>
            <person name="Gao J.L."/>
            <person name="Fan L.J."/>
            <person name="van de Weg E."/>
            <person name="Wang J.Y."/>
            <person name="Gao Z.S."/>
        </authorList>
    </citation>
    <scope>NUCLEOTIDE SEQUENCE [LARGE SCALE GENOMIC DNA]</scope>
    <source>
        <tissue evidence="2">Leaves</tissue>
    </source>
</reference>
<dbReference type="EMBL" id="RXIC02000024">
    <property type="protein sequence ID" value="KAB1211445.1"/>
    <property type="molecule type" value="Genomic_DNA"/>
</dbReference>
<accession>A0A6A1VFV4</accession>
<dbReference type="Proteomes" id="UP000516437">
    <property type="component" value="Chromosome 6"/>
</dbReference>